<evidence type="ECO:0000256" key="5">
    <source>
        <dbReference type="ARBA" id="ARBA00022840"/>
    </source>
</evidence>
<feature type="domain" description="Protein kinase" evidence="9">
    <location>
        <begin position="12"/>
        <end position="270"/>
    </location>
</feature>
<keyword evidence="11" id="KW-1185">Reference proteome</keyword>
<dbReference type="EC" id="2.7.11.1" evidence="1"/>
<evidence type="ECO:0000256" key="3">
    <source>
        <dbReference type="ARBA" id="ARBA00022741"/>
    </source>
</evidence>
<dbReference type="PROSITE" id="PS00108">
    <property type="entry name" value="PROTEIN_KINASE_ST"/>
    <property type="match status" value="1"/>
</dbReference>
<dbReference type="RefSeq" id="WP_201369020.1">
    <property type="nucleotide sequence ID" value="NZ_BNJG01000001.1"/>
</dbReference>
<evidence type="ECO:0000313" key="10">
    <source>
        <dbReference type="EMBL" id="GHO52076.1"/>
    </source>
</evidence>
<dbReference type="CDD" id="cd14014">
    <property type="entry name" value="STKc_PknB_like"/>
    <property type="match status" value="1"/>
</dbReference>
<evidence type="ECO:0000256" key="1">
    <source>
        <dbReference type="ARBA" id="ARBA00012513"/>
    </source>
</evidence>
<keyword evidence="5 6" id="KW-0067">ATP-binding</keyword>
<keyword evidence="8" id="KW-1133">Transmembrane helix</keyword>
<dbReference type="PANTHER" id="PTHR43289">
    <property type="entry name" value="MITOGEN-ACTIVATED PROTEIN KINASE KINASE KINASE 20-RELATED"/>
    <property type="match status" value="1"/>
</dbReference>
<dbReference type="SMART" id="SM00220">
    <property type="entry name" value="S_TKc"/>
    <property type="match status" value="1"/>
</dbReference>
<sequence length="604" mass="66420">MINLVGQQLGNYRLLHLLGRGGFAEVYLGQHIWIQNKQAAIKILRSQIAEEYIADFRQEAELISMLRHPHIVPILDYAVERDTAYLVMDYYPEGTLRRRHPRGSYLPLTEIIAYVKQAAEALQFAHNHKLIHRDVKPENMLIGRQGEILLSDFGIAAMAHQTSSMSTQQPTGTVPYMAPEQIKGAARPASDQYALATIAYEWLASERPFSGTYHEICAQHLMAPPPPLRERVKNIPMEVEQVIMQGLAKDPAQRFPSVLDFALALEAASLSGTVGSLSTLPRDLAPPMPTFSGSTSTPVTPPEVNIDPSHSSSIQIPAKSTQPAPLSTHMPKPQGRDRRSLLLGIALVACALLLILGALGLFTYQNHKQQIQKANATATMTNMAARTATTSTQQTTTAQANVNATATFTYLSPPEQYNQLKRTPPTLNDPMHDNSQGGRWYEGEHSFGTCKFLANAYHVSVTEADYGNSCGGGTDAPVHDFAFEVQATIIQGYSGGLSFGYNNQQGYHFVVRVDGTYRISRYSSAQNYNSTLISGSSSTIKQGLNQTNVLAILVRGSDFSFFVNGQYITHWTDTTYTAGYLGLYAASAQSRTEVAYGNARIWKL</sequence>
<feature type="transmembrane region" description="Helical" evidence="8">
    <location>
        <begin position="340"/>
        <end position="364"/>
    </location>
</feature>
<dbReference type="InterPro" id="IPR017441">
    <property type="entry name" value="Protein_kinase_ATP_BS"/>
</dbReference>
<protein>
    <recommendedName>
        <fullName evidence="1">non-specific serine/threonine protein kinase</fullName>
        <ecNumber evidence="1">2.7.11.1</ecNumber>
    </recommendedName>
</protein>
<keyword evidence="8" id="KW-0812">Transmembrane</keyword>
<dbReference type="PANTHER" id="PTHR43289:SF6">
    <property type="entry name" value="SERINE_THREONINE-PROTEIN KINASE NEKL-3"/>
    <property type="match status" value="1"/>
</dbReference>
<dbReference type="Pfam" id="PF00069">
    <property type="entry name" value="Pkinase"/>
    <property type="match status" value="1"/>
</dbReference>
<dbReference type="EMBL" id="BNJG01000001">
    <property type="protein sequence ID" value="GHO52076.1"/>
    <property type="molecule type" value="Genomic_DNA"/>
</dbReference>
<dbReference type="Gene3D" id="2.60.120.560">
    <property type="entry name" value="Exo-inulinase, domain 1"/>
    <property type="match status" value="1"/>
</dbReference>
<feature type="region of interest" description="Disordered" evidence="7">
    <location>
        <begin position="285"/>
        <end position="335"/>
    </location>
</feature>
<accession>A0ABQ3UH84</accession>
<dbReference type="PROSITE" id="PS00107">
    <property type="entry name" value="PROTEIN_KINASE_ATP"/>
    <property type="match status" value="1"/>
</dbReference>
<evidence type="ECO:0000256" key="4">
    <source>
        <dbReference type="ARBA" id="ARBA00022777"/>
    </source>
</evidence>
<comment type="caution">
    <text evidence="10">The sequence shown here is derived from an EMBL/GenBank/DDBJ whole genome shotgun (WGS) entry which is preliminary data.</text>
</comment>
<dbReference type="Proteomes" id="UP000654345">
    <property type="component" value="Unassembled WGS sequence"/>
</dbReference>
<evidence type="ECO:0000256" key="6">
    <source>
        <dbReference type="PROSITE-ProRule" id="PRU10141"/>
    </source>
</evidence>
<evidence type="ECO:0000256" key="2">
    <source>
        <dbReference type="ARBA" id="ARBA00022679"/>
    </source>
</evidence>
<organism evidence="10 11">
    <name type="scientific">Ktedonobacter robiniae</name>
    <dbReference type="NCBI Taxonomy" id="2778365"/>
    <lineage>
        <taxon>Bacteria</taxon>
        <taxon>Bacillati</taxon>
        <taxon>Chloroflexota</taxon>
        <taxon>Ktedonobacteria</taxon>
        <taxon>Ktedonobacterales</taxon>
        <taxon>Ktedonobacteraceae</taxon>
        <taxon>Ktedonobacter</taxon>
    </lineage>
</organism>
<keyword evidence="8" id="KW-0472">Membrane</keyword>
<evidence type="ECO:0000313" key="11">
    <source>
        <dbReference type="Proteomes" id="UP000654345"/>
    </source>
</evidence>
<dbReference type="InterPro" id="IPR000719">
    <property type="entry name" value="Prot_kinase_dom"/>
</dbReference>
<dbReference type="InterPro" id="IPR008271">
    <property type="entry name" value="Ser/Thr_kinase_AS"/>
</dbReference>
<feature type="binding site" evidence="6">
    <location>
        <position position="42"/>
    </location>
    <ligand>
        <name>ATP</name>
        <dbReference type="ChEBI" id="CHEBI:30616"/>
    </ligand>
</feature>
<evidence type="ECO:0000256" key="8">
    <source>
        <dbReference type="SAM" id="Phobius"/>
    </source>
</evidence>
<dbReference type="InterPro" id="IPR011009">
    <property type="entry name" value="Kinase-like_dom_sf"/>
</dbReference>
<evidence type="ECO:0000259" key="9">
    <source>
        <dbReference type="PROSITE" id="PS50011"/>
    </source>
</evidence>
<feature type="compositionally biased region" description="Polar residues" evidence="7">
    <location>
        <begin position="308"/>
        <end position="325"/>
    </location>
</feature>
<gene>
    <name evidence="10" type="ORF">KSB_05510</name>
</gene>
<proteinExistence type="predicted"/>
<reference evidence="10 11" key="1">
    <citation type="journal article" date="2021" name="Int. J. Syst. Evol. Microbiol.">
        <title>Reticulibacter mediterranei gen. nov., sp. nov., within the new family Reticulibacteraceae fam. nov., and Ktedonospora formicarum gen. nov., sp. nov., Ktedonobacter robiniae sp. nov., Dictyobacter formicarum sp. nov. and Dictyobacter arantiisoli sp. nov., belonging to the class Ktedonobacteria.</title>
        <authorList>
            <person name="Yabe S."/>
            <person name="Zheng Y."/>
            <person name="Wang C.M."/>
            <person name="Sakai Y."/>
            <person name="Abe K."/>
            <person name="Yokota A."/>
            <person name="Donadio S."/>
            <person name="Cavaletti L."/>
            <person name="Monciardini P."/>
        </authorList>
    </citation>
    <scope>NUCLEOTIDE SEQUENCE [LARGE SCALE GENOMIC DNA]</scope>
    <source>
        <strain evidence="10 11">SOSP1-30</strain>
    </source>
</reference>
<keyword evidence="2" id="KW-0808">Transferase</keyword>
<evidence type="ECO:0000256" key="7">
    <source>
        <dbReference type="SAM" id="MobiDB-lite"/>
    </source>
</evidence>
<dbReference type="PROSITE" id="PS50011">
    <property type="entry name" value="PROTEIN_KINASE_DOM"/>
    <property type="match status" value="1"/>
</dbReference>
<keyword evidence="3 6" id="KW-0547">Nucleotide-binding</keyword>
<name>A0ABQ3UH84_9CHLR</name>
<dbReference type="Gene3D" id="1.10.510.10">
    <property type="entry name" value="Transferase(Phosphotransferase) domain 1"/>
    <property type="match status" value="1"/>
</dbReference>
<keyword evidence="4" id="KW-0418">Kinase</keyword>
<dbReference type="SUPFAM" id="SSF56112">
    <property type="entry name" value="Protein kinase-like (PK-like)"/>
    <property type="match status" value="1"/>
</dbReference>